<gene>
    <name evidence="2" type="ORF">VN97_g6955</name>
</gene>
<comment type="caution">
    <text evidence="2">The sequence shown here is derived from an EMBL/GenBank/DDBJ whole genome shotgun (WGS) entry which is preliminary data.</text>
</comment>
<keyword evidence="1" id="KW-0472">Membrane</keyword>
<accession>A0AAI9X758</accession>
<reference evidence="2" key="2">
    <citation type="journal article" date="2016" name="Fungal Biol.">
        <title>Ochratoxin A production by Penicillium thymicola.</title>
        <authorList>
            <person name="Nguyen H.D.T."/>
            <person name="McMullin D.R."/>
            <person name="Ponomareva E."/>
            <person name="Riley R."/>
            <person name="Pomraning K.R."/>
            <person name="Baker S.E."/>
            <person name="Seifert K.A."/>
        </authorList>
    </citation>
    <scope>NUCLEOTIDE SEQUENCE</scope>
    <source>
        <strain evidence="2">DAOM 180753</strain>
    </source>
</reference>
<sequence>MALGRKRSPVHLGFTGVSRLLPDDSLLCALLLYVVFFLCRVRFSYLGCRGFYKGTQSPTQKLNFRLAGTGIQGSETNISNIDA</sequence>
<evidence type="ECO:0000256" key="1">
    <source>
        <dbReference type="SAM" id="Phobius"/>
    </source>
</evidence>
<proteinExistence type="predicted"/>
<dbReference type="Proteomes" id="UP001227192">
    <property type="component" value="Unassembled WGS sequence"/>
</dbReference>
<feature type="transmembrane region" description="Helical" evidence="1">
    <location>
        <begin position="20"/>
        <end position="39"/>
    </location>
</feature>
<keyword evidence="3" id="KW-1185">Reference proteome</keyword>
<dbReference type="AlphaFoldDB" id="A0AAI9X758"/>
<protein>
    <submittedName>
        <fullName evidence="2">Uncharacterized protein</fullName>
    </submittedName>
</protein>
<dbReference type="EMBL" id="LACB01000211">
    <property type="protein sequence ID" value="KAJ9486390.1"/>
    <property type="molecule type" value="Genomic_DNA"/>
</dbReference>
<reference evidence="2" key="1">
    <citation type="submission" date="2015-06" db="EMBL/GenBank/DDBJ databases">
        <authorList>
            <person name="Nguyen H."/>
        </authorList>
    </citation>
    <scope>NUCLEOTIDE SEQUENCE</scope>
    <source>
        <strain evidence="2">DAOM 180753</strain>
    </source>
</reference>
<evidence type="ECO:0000313" key="3">
    <source>
        <dbReference type="Proteomes" id="UP001227192"/>
    </source>
</evidence>
<name>A0AAI9X758_PENTH</name>
<keyword evidence="1" id="KW-0812">Transmembrane</keyword>
<keyword evidence="1" id="KW-1133">Transmembrane helix</keyword>
<organism evidence="2 3">
    <name type="scientific">Penicillium thymicola</name>
    <dbReference type="NCBI Taxonomy" id="293382"/>
    <lineage>
        <taxon>Eukaryota</taxon>
        <taxon>Fungi</taxon>
        <taxon>Dikarya</taxon>
        <taxon>Ascomycota</taxon>
        <taxon>Pezizomycotina</taxon>
        <taxon>Eurotiomycetes</taxon>
        <taxon>Eurotiomycetidae</taxon>
        <taxon>Eurotiales</taxon>
        <taxon>Aspergillaceae</taxon>
        <taxon>Penicillium</taxon>
    </lineage>
</organism>
<evidence type="ECO:0000313" key="2">
    <source>
        <dbReference type="EMBL" id="KAJ9486390.1"/>
    </source>
</evidence>